<reference evidence="1" key="3">
    <citation type="submission" date="2025-08" db="UniProtKB">
        <authorList>
            <consortium name="Ensembl"/>
        </authorList>
    </citation>
    <scope>IDENTIFICATION</scope>
</reference>
<accession>H2XQ37</accession>
<organism evidence="1 2">
    <name type="scientific">Ciona intestinalis</name>
    <name type="common">Transparent sea squirt</name>
    <name type="synonym">Ascidia intestinalis</name>
    <dbReference type="NCBI Taxonomy" id="7719"/>
    <lineage>
        <taxon>Eukaryota</taxon>
        <taxon>Metazoa</taxon>
        <taxon>Chordata</taxon>
        <taxon>Tunicata</taxon>
        <taxon>Ascidiacea</taxon>
        <taxon>Phlebobranchia</taxon>
        <taxon>Cionidae</taxon>
        <taxon>Ciona</taxon>
    </lineage>
</organism>
<dbReference type="EMBL" id="EAAA01001749">
    <property type="status" value="NOT_ANNOTATED_CDS"/>
    <property type="molecule type" value="Genomic_DNA"/>
</dbReference>
<evidence type="ECO:0000313" key="2">
    <source>
        <dbReference type="Proteomes" id="UP000008144"/>
    </source>
</evidence>
<name>H2XQ37_CIOIN</name>
<protein>
    <submittedName>
        <fullName evidence="1">Uncharacterized protein</fullName>
    </submittedName>
</protein>
<evidence type="ECO:0000313" key="1">
    <source>
        <dbReference type="Ensembl" id="ENSCINP00000031771.1"/>
    </source>
</evidence>
<proteinExistence type="predicted"/>
<dbReference type="InParanoid" id="H2XQ37"/>
<reference evidence="1" key="2">
    <citation type="journal article" date="2008" name="Genome Biol.">
        <title>Improved genome assembly and evidence-based global gene model set for the chordate Ciona intestinalis: new insight into intron and operon populations.</title>
        <authorList>
            <person name="Satou Y."/>
            <person name="Mineta K."/>
            <person name="Ogasawara M."/>
            <person name="Sasakura Y."/>
            <person name="Shoguchi E."/>
            <person name="Ueno K."/>
            <person name="Yamada L."/>
            <person name="Matsumoto J."/>
            <person name="Wasserscheid J."/>
            <person name="Dewar K."/>
            <person name="Wiley G.B."/>
            <person name="Macmil S.L."/>
            <person name="Roe B.A."/>
            <person name="Zeller R.W."/>
            <person name="Hastings K.E."/>
            <person name="Lemaire P."/>
            <person name="Lindquist E."/>
            <person name="Endo T."/>
            <person name="Hotta K."/>
            <person name="Inaba K."/>
        </authorList>
    </citation>
    <scope>NUCLEOTIDE SEQUENCE [LARGE SCALE GENOMIC DNA]</scope>
    <source>
        <strain evidence="1">wild type</strain>
    </source>
</reference>
<dbReference type="AlphaFoldDB" id="H2XQ37"/>
<dbReference type="Ensembl" id="ENSCINT00000031101.1">
    <property type="protein sequence ID" value="ENSCINP00000031771.1"/>
    <property type="gene ID" value="ENSCING00000019721.1"/>
</dbReference>
<dbReference type="Proteomes" id="UP000008144">
    <property type="component" value="Chromosome 3"/>
</dbReference>
<dbReference type="HOGENOM" id="CLU_3055535_0_0_1"/>
<reference evidence="2" key="1">
    <citation type="journal article" date="2002" name="Science">
        <title>The draft genome of Ciona intestinalis: insights into chordate and vertebrate origins.</title>
        <authorList>
            <person name="Dehal P."/>
            <person name="Satou Y."/>
            <person name="Campbell R.K."/>
            <person name="Chapman J."/>
            <person name="Degnan B."/>
            <person name="De Tomaso A."/>
            <person name="Davidson B."/>
            <person name="Di Gregorio A."/>
            <person name="Gelpke M."/>
            <person name="Goodstein D.M."/>
            <person name="Harafuji N."/>
            <person name="Hastings K.E."/>
            <person name="Ho I."/>
            <person name="Hotta K."/>
            <person name="Huang W."/>
            <person name="Kawashima T."/>
            <person name="Lemaire P."/>
            <person name="Martinez D."/>
            <person name="Meinertzhagen I.A."/>
            <person name="Necula S."/>
            <person name="Nonaka M."/>
            <person name="Putnam N."/>
            <person name="Rash S."/>
            <person name="Saiga H."/>
            <person name="Satake M."/>
            <person name="Terry A."/>
            <person name="Yamada L."/>
            <person name="Wang H.G."/>
            <person name="Awazu S."/>
            <person name="Azumi K."/>
            <person name="Boore J."/>
            <person name="Branno M."/>
            <person name="Chin-Bow S."/>
            <person name="DeSantis R."/>
            <person name="Doyle S."/>
            <person name="Francino P."/>
            <person name="Keys D.N."/>
            <person name="Haga S."/>
            <person name="Hayashi H."/>
            <person name="Hino K."/>
            <person name="Imai K.S."/>
            <person name="Inaba K."/>
            <person name="Kano S."/>
            <person name="Kobayashi K."/>
            <person name="Kobayashi M."/>
            <person name="Lee B.I."/>
            <person name="Makabe K.W."/>
            <person name="Manohar C."/>
            <person name="Matassi G."/>
            <person name="Medina M."/>
            <person name="Mochizuki Y."/>
            <person name="Mount S."/>
            <person name="Morishita T."/>
            <person name="Miura S."/>
            <person name="Nakayama A."/>
            <person name="Nishizaka S."/>
            <person name="Nomoto H."/>
            <person name="Ohta F."/>
            <person name="Oishi K."/>
            <person name="Rigoutsos I."/>
            <person name="Sano M."/>
            <person name="Sasaki A."/>
            <person name="Sasakura Y."/>
            <person name="Shoguchi E."/>
            <person name="Shin-i T."/>
            <person name="Spagnuolo A."/>
            <person name="Stainier D."/>
            <person name="Suzuki M.M."/>
            <person name="Tassy O."/>
            <person name="Takatori N."/>
            <person name="Tokuoka M."/>
            <person name="Yagi K."/>
            <person name="Yoshizaki F."/>
            <person name="Wada S."/>
            <person name="Zhang C."/>
            <person name="Hyatt P.D."/>
            <person name="Larimer F."/>
            <person name="Detter C."/>
            <person name="Doggett N."/>
            <person name="Glavina T."/>
            <person name="Hawkins T."/>
            <person name="Richardson P."/>
            <person name="Lucas S."/>
            <person name="Kohara Y."/>
            <person name="Levine M."/>
            <person name="Satoh N."/>
            <person name="Rokhsar D.S."/>
        </authorList>
    </citation>
    <scope>NUCLEOTIDE SEQUENCE [LARGE SCALE GENOMIC DNA]</scope>
</reference>
<keyword evidence="2" id="KW-1185">Reference proteome</keyword>
<reference evidence="1" key="4">
    <citation type="submission" date="2025-09" db="UniProtKB">
        <authorList>
            <consortium name="Ensembl"/>
        </authorList>
    </citation>
    <scope>IDENTIFICATION</scope>
</reference>
<sequence>ISRSRPYKNILAFHSSQHTFVNKFEVQAVNKYKLFDIIFLAPNNTGINFYRFSK</sequence>